<dbReference type="InterPro" id="IPR012337">
    <property type="entry name" value="RNaseH-like_sf"/>
</dbReference>
<dbReference type="PANTHER" id="PTHR46481">
    <property type="entry name" value="ZINC FINGER BED DOMAIN-CONTAINING PROTEIN 4"/>
    <property type="match status" value="1"/>
</dbReference>
<dbReference type="OrthoDB" id="2446487at2759"/>
<dbReference type="Proteomes" id="UP000789342">
    <property type="component" value="Unassembled WGS sequence"/>
</dbReference>
<proteinExistence type="predicted"/>
<evidence type="ECO:0000313" key="2">
    <source>
        <dbReference type="Proteomes" id="UP000789342"/>
    </source>
</evidence>
<keyword evidence="2" id="KW-1185">Reference proteome</keyword>
<dbReference type="InterPro" id="IPR052035">
    <property type="entry name" value="ZnF_BED_domain_contain"/>
</dbReference>
<name>A0A9N9BQ31_9GLOM</name>
<dbReference type="SUPFAM" id="SSF53098">
    <property type="entry name" value="Ribonuclease H-like"/>
    <property type="match status" value="1"/>
</dbReference>
<protein>
    <submittedName>
        <fullName evidence="1">13952_t:CDS:1</fullName>
    </submittedName>
</protein>
<comment type="caution">
    <text evidence="1">The sequence shown here is derived from an EMBL/GenBank/DDBJ whole genome shotgun (WGS) entry which is preliminary data.</text>
</comment>
<dbReference type="EMBL" id="CAJVPV010004373">
    <property type="protein sequence ID" value="CAG8572233.1"/>
    <property type="molecule type" value="Genomic_DNA"/>
</dbReference>
<accession>A0A9N9BQ31</accession>
<organism evidence="1 2">
    <name type="scientific">Acaulospora morrowiae</name>
    <dbReference type="NCBI Taxonomy" id="94023"/>
    <lineage>
        <taxon>Eukaryota</taxon>
        <taxon>Fungi</taxon>
        <taxon>Fungi incertae sedis</taxon>
        <taxon>Mucoromycota</taxon>
        <taxon>Glomeromycotina</taxon>
        <taxon>Glomeromycetes</taxon>
        <taxon>Diversisporales</taxon>
        <taxon>Acaulosporaceae</taxon>
        <taxon>Acaulospora</taxon>
    </lineage>
</organism>
<dbReference type="AlphaFoldDB" id="A0A9N9BQ31"/>
<feature type="non-terminal residue" evidence="1">
    <location>
        <position position="1"/>
    </location>
</feature>
<reference evidence="1" key="1">
    <citation type="submission" date="2021-06" db="EMBL/GenBank/DDBJ databases">
        <authorList>
            <person name="Kallberg Y."/>
            <person name="Tangrot J."/>
            <person name="Rosling A."/>
        </authorList>
    </citation>
    <scope>NUCLEOTIDE SEQUENCE</scope>
    <source>
        <strain evidence="1">CL551</strain>
    </source>
</reference>
<sequence>YLGKTIIKLIEDLKIKNKIIRFTGDNASNNQTCWRYLQKSISADFIYIRCAAHVLNLVVKEEQKKYVNQVKKIVLFFNLYLMSKLDGTLHT</sequence>
<dbReference type="PANTHER" id="PTHR46481:SF8">
    <property type="entry name" value="ZINC FINGER BED DOMAIN-CONTAINING PROTEIN RICESLEEPER 1-LIKE"/>
    <property type="match status" value="1"/>
</dbReference>
<evidence type="ECO:0000313" key="1">
    <source>
        <dbReference type="EMBL" id="CAG8572233.1"/>
    </source>
</evidence>
<gene>
    <name evidence="1" type="ORF">AMORRO_LOCUS6526</name>
</gene>